<dbReference type="AlphaFoldDB" id="A0A024H7B7"/>
<gene>
    <name evidence="3" type="ORF">ARTSIC4J27_3788</name>
</gene>
<evidence type="ECO:0000313" key="4">
    <source>
        <dbReference type="Proteomes" id="UP000035722"/>
    </source>
</evidence>
<accession>A0A024H7B7</accession>
<dbReference type="RefSeq" id="WP_152683915.1">
    <property type="nucleotide sequence ID" value="NZ_CAQI01000053.1"/>
</dbReference>
<feature type="transmembrane region" description="Helical" evidence="2">
    <location>
        <begin position="79"/>
        <end position="104"/>
    </location>
</feature>
<keyword evidence="2" id="KW-0472">Membrane</keyword>
<feature type="transmembrane region" description="Helical" evidence="2">
    <location>
        <begin position="44"/>
        <end position="64"/>
    </location>
</feature>
<comment type="caution">
    <text evidence="3">The sequence shown here is derived from an EMBL/GenBank/DDBJ whole genome shotgun (WGS) entry which is preliminary data.</text>
</comment>
<sequence length="117" mass="12337">MEQSAGMMGFREVDQDGNPVGLGDSAAAAEDQPGGRLPAAVNPFIVTLWVLAATLLGGGVWAFLNTSVAIGPSPASMPLSFVVFTFAPYAALSGIIAIIGLLFWHAHQWQRKRTRAL</sequence>
<proteinExistence type="predicted"/>
<evidence type="ECO:0000256" key="1">
    <source>
        <dbReference type="SAM" id="MobiDB-lite"/>
    </source>
</evidence>
<organism evidence="3 4">
    <name type="scientific">Pseudarthrobacter siccitolerans</name>
    <dbReference type="NCBI Taxonomy" id="861266"/>
    <lineage>
        <taxon>Bacteria</taxon>
        <taxon>Bacillati</taxon>
        <taxon>Actinomycetota</taxon>
        <taxon>Actinomycetes</taxon>
        <taxon>Micrococcales</taxon>
        <taxon>Micrococcaceae</taxon>
        <taxon>Pseudarthrobacter</taxon>
    </lineage>
</organism>
<evidence type="ECO:0000313" key="3">
    <source>
        <dbReference type="EMBL" id="CCQ47792.1"/>
    </source>
</evidence>
<dbReference type="EMBL" id="CAQI01000053">
    <property type="protein sequence ID" value="CCQ47792.1"/>
    <property type="molecule type" value="Genomic_DNA"/>
</dbReference>
<evidence type="ECO:0000256" key="2">
    <source>
        <dbReference type="SAM" id="Phobius"/>
    </source>
</evidence>
<reference evidence="4" key="1">
    <citation type="journal article" date="2014" name="Genome Announc.">
        <title>Genome Sequence of Arthrobacter siccitolerans 4J27, a Xeroprotectant-Producing Desiccation-Tolerant Microorganism.</title>
        <authorList>
            <person name="Manzanera M."/>
            <person name="Santa-Cruz-Calvo L."/>
            <person name="Vilchez J.I."/>
            <person name="Garcia-Fontana C."/>
            <person name="Silva-Castro G.A."/>
            <person name="Calvo C."/>
            <person name="Gonzalez-Lopez J."/>
        </authorList>
    </citation>
    <scope>NUCLEOTIDE SEQUENCE [LARGE SCALE GENOMIC DNA]</scope>
    <source>
        <strain evidence="4">4J27</strain>
    </source>
</reference>
<protein>
    <submittedName>
        <fullName evidence="3">Uncharacterized protein</fullName>
    </submittedName>
</protein>
<dbReference type="STRING" id="861266.ARTSIC4J27_3788"/>
<feature type="region of interest" description="Disordered" evidence="1">
    <location>
        <begin position="1"/>
        <end position="32"/>
    </location>
</feature>
<dbReference type="Proteomes" id="UP000035722">
    <property type="component" value="Unassembled WGS sequence"/>
</dbReference>
<keyword evidence="2" id="KW-1133">Transmembrane helix</keyword>
<dbReference type="OrthoDB" id="4939788at2"/>
<keyword evidence="4" id="KW-1185">Reference proteome</keyword>
<name>A0A024H7B7_9MICC</name>
<keyword evidence="2" id="KW-0812">Transmembrane</keyword>